<name>A0A8H7Y026_PSICU</name>
<evidence type="ECO:0000313" key="2">
    <source>
        <dbReference type="EMBL" id="KAG5168554.1"/>
    </source>
</evidence>
<reference evidence="2" key="1">
    <citation type="submission" date="2021-02" db="EMBL/GenBank/DDBJ databases">
        <title>Psilocybe cubensis genome.</title>
        <authorList>
            <person name="Mckernan K.J."/>
            <person name="Crawford S."/>
            <person name="Trippe A."/>
            <person name="Kane L.T."/>
            <person name="Mclaughlin S."/>
        </authorList>
    </citation>
    <scope>NUCLEOTIDE SEQUENCE [LARGE SCALE GENOMIC DNA]</scope>
    <source>
        <strain evidence="2">MGC-MH-2018</strain>
    </source>
</reference>
<gene>
    <name evidence="2" type="ORF">JR316_007155</name>
</gene>
<keyword evidence="1" id="KW-0732">Signal</keyword>
<evidence type="ECO:0000256" key="1">
    <source>
        <dbReference type="SAM" id="SignalP"/>
    </source>
</evidence>
<comment type="caution">
    <text evidence="2">The sequence shown here is derived from an EMBL/GenBank/DDBJ whole genome shotgun (WGS) entry which is preliminary data.</text>
</comment>
<protein>
    <submittedName>
        <fullName evidence="2">Uncharacterized protein</fullName>
    </submittedName>
</protein>
<dbReference type="EMBL" id="JAFIQS010000006">
    <property type="protein sequence ID" value="KAG5168554.1"/>
    <property type="molecule type" value="Genomic_DNA"/>
</dbReference>
<sequence>MKIFPILSAFIGFAFASTLAQVNADVSSLSAFATTYDNDIIALPASSPSPSSLMQIHTDAQVLTISLAQLASDLKQSLPLPVNEDDLISLLITISDSYIPPITDALSEISLKKQAIASASIAAFPSIILDDLLTLNASNSNLETTFLTTFPGINCHTTVVDSAFAKAIAVYSN</sequence>
<dbReference type="AlphaFoldDB" id="A0A8H7Y026"/>
<organism evidence="2">
    <name type="scientific">Psilocybe cubensis</name>
    <name type="common">Psychedelic mushroom</name>
    <name type="synonym">Stropharia cubensis</name>
    <dbReference type="NCBI Taxonomy" id="181762"/>
    <lineage>
        <taxon>Eukaryota</taxon>
        <taxon>Fungi</taxon>
        <taxon>Dikarya</taxon>
        <taxon>Basidiomycota</taxon>
        <taxon>Agaricomycotina</taxon>
        <taxon>Agaricomycetes</taxon>
        <taxon>Agaricomycetidae</taxon>
        <taxon>Agaricales</taxon>
        <taxon>Agaricineae</taxon>
        <taxon>Strophariaceae</taxon>
        <taxon>Psilocybe</taxon>
    </lineage>
</organism>
<feature type="chain" id="PRO_5034302736" evidence="1">
    <location>
        <begin position="17"/>
        <end position="173"/>
    </location>
</feature>
<feature type="signal peptide" evidence="1">
    <location>
        <begin position="1"/>
        <end position="16"/>
    </location>
</feature>
<accession>A0A8H7Y026</accession>
<proteinExistence type="predicted"/>